<comment type="caution">
    <text evidence="3">The sequence shown here is derived from an EMBL/GenBank/DDBJ whole genome shotgun (WGS) entry which is preliminary data.</text>
</comment>
<dbReference type="PANTHER" id="PTHR35176:SF1">
    <property type="entry name" value="F420H(2)-DEPENDENT BILIVERDIN REDUCTASE"/>
    <property type="match status" value="1"/>
</dbReference>
<evidence type="ECO:0000313" key="4">
    <source>
        <dbReference type="Proteomes" id="UP000322634"/>
    </source>
</evidence>
<dbReference type="Gene3D" id="2.30.110.10">
    <property type="entry name" value="Electron Transport, Fmn-binding Protein, Chain A"/>
    <property type="match status" value="1"/>
</dbReference>
<keyword evidence="1" id="KW-0560">Oxidoreductase</keyword>
<feature type="domain" description="Pyridoxamine 5'-phosphate oxidase N-terminal" evidence="2">
    <location>
        <begin position="16"/>
        <end position="115"/>
    </location>
</feature>
<dbReference type="OrthoDB" id="157302at2"/>
<gene>
    <name evidence="3" type="ORF">FXF65_07995</name>
</gene>
<dbReference type="AlphaFoldDB" id="A0A5D0UFV4"/>
<dbReference type="InterPro" id="IPR012349">
    <property type="entry name" value="Split_barrel_FMN-bd"/>
</dbReference>
<dbReference type="SUPFAM" id="SSF50475">
    <property type="entry name" value="FMN-binding split barrel"/>
    <property type="match status" value="1"/>
</dbReference>
<evidence type="ECO:0000256" key="1">
    <source>
        <dbReference type="ARBA" id="ARBA00023002"/>
    </source>
</evidence>
<dbReference type="GO" id="GO:0016627">
    <property type="term" value="F:oxidoreductase activity, acting on the CH-CH group of donors"/>
    <property type="evidence" value="ECO:0007669"/>
    <property type="project" value="TreeGrafter"/>
</dbReference>
<dbReference type="InterPro" id="IPR011576">
    <property type="entry name" value="Pyridox_Oxase_N"/>
</dbReference>
<evidence type="ECO:0000313" key="3">
    <source>
        <dbReference type="EMBL" id="TYC16532.1"/>
    </source>
</evidence>
<dbReference type="Pfam" id="PF01243">
    <property type="entry name" value="PNPOx_N"/>
    <property type="match status" value="1"/>
</dbReference>
<proteinExistence type="predicted"/>
<dbReference type="GO" id="GO:0070967">
    <property type="term" value="F:coenzyme F420 binding"/>
    <property type="evidence" value="ECO:0007669"/>
    <property type="project" value="TreeGrafter"/>
</dbReference>
<dbReference type="Proteomes" id="UP000322634">
    <property type="component" value="Unassembled WGS sequence"/>
</dbReference>
<dbReference type="EMBL" id="VSFF01000003">
    <property type="protein sequence ID" value="TYC16532.1"/>
    <property type="molecule type" value="Genomic_DNA"/>
</dbReference>
<dbReference type="PANTHER" id="PTHR35176">
    <property type="entry name" value="HEME OXYGENASE HI_0854-RELATED"/>
    <property type="match status" value="1"/>
</dbReference>
<reference evidence="3 4" key="1">
    <citation type="submission" date="2019-08" db="EMBL/GenBank/DDBJ databases">
        <title>Actinomadura sp. nov. CYP1-5 isolated from mountain soil.</title>
        <authorList>
            <person name="Songsumanus A."/>
            <person name="Kuncharoen N."/>
            <person name="Kudo T."/>
            <person name="Yuki M."/>
            <person name="Igarashi Y."/>
            <person name="Tanasupawat S."/>
        </authorList>
    </citation>
    <scope>NUCLEOTIDE SEQUENCE [LARGE SCALE GENOMIC DNA]</scope>
    <source>
        <strain evidence="3 4">GKU157</strain>
    </source>
</reference>
<dbReference type="GO" id="GO:0005829">
    <property type="term" value="C:cytosol"/>
    <property type="evidence" value="ECO:0007669"/>
    <property type="project" value="TreeGrafter"/>
</dbReference>
<dbReference type="InterPro" id="IPR019920">
    <property type="entry name" value="F420-binding_dom_put"/>
</dbReference>
<organism evidence="3 4">
    <name type="scientific">Actinomadura syzygii</name>
    <dbReference type="NCBI Taxonomy" id="1427538"/>
    <lineage>
        <taxon>Bacteria</taxon>
        <taxon>Bacillati</taxon>
        <taxon>Actinomycetota</taxon>
        <taxon>Actinomycetes</taxon>
        <taxon>Streptosporangiales</taxon>
        <taxon>Thermomonosporaceae</taxon>
        <taxon>Actinomadura</taxon>
    </lineage>
</organism>
<dbReference type="NCBIfam" id="TIGR03618">
    <property type="entry name" value="Rv1155_F420"/>
    <property type="match status" value="1"/>
</dbReference>
<keyword evidence="4" id="KW-1185">Reference proteome</keyword>
<protein>
    <submittedName>
        <fullName evidence="3">PPOX class F420-dependent oxidoreductase</fullName>
    </submittedName>
</protein>
<accession>A0A5D0UFV4</accession>
<dbReference type="RefSeq" id="WP_148349086.1">
    <property type="nucleotide sequence ID" value="NZ_JBHSBF010000023.1"/>
</dbReference>
<dbReference type="InterPro" id="IPR052019">
    <property type="entry name" value="F420H2_bilvrd_red/Heme_oxyg"/>
</dbReference>
<evidence type="ECO:0000259" key="2">
    <source>
        <dbReference type="Pfam" id="PF01243"/>
    </source>
</evidence>
<name>A0A5D0UFV4_9ACTN</name>
<sequence>MERMTDAEWRAFVMAGTRTGKAAVTAADGTPHVTPVWFVLDGDDVLFNTARATVKGRALARDPRVSICVDDQTPPYSYVMMRAEASLVEDLDEMRRWATVIGGRYMGADRAEEFGARNAVPTEYLVRARVTKVVAERGITD</sequence>